<reference evidence="3 4" key="1">
    <citation type="journal article" date="2011" name="J. Bacteriol.">
        <title>Genome sequence of Chthoniobacter flavus Ellin428, an aerobic heterotrophic soil bacterium.</title>
        <authorList>
            <person name="Kant R."/>
            <person name="van Passel M.W."/>
            <person name="Palva A."/>
            <person name="Lucas S."/>
            <person name="Lapidus A."/>
            <person name="Glavina Del Rio T."/>
            <person name="Dalin E."/>
            <person name="Tice H."/>
            <person name="Bruce D."/>
            <person name="Goodwin L."/>
            <person name="Pitluck S."/>
            <person name="Larimer F.W."/>
            <person name="Land M.L."/>
            <person name="Hauser L."/>
            <person name="Sangwan P."/>
            <person name="de Vos W.M."/>
            <person name="Janssen P.H."/>
            <person name="Smidt H."/>
        </authorList>
    </citation>
    <scope>NUCLEOTIDE SEQUENCE [LARGE SCALE GENOMIC DNA]</scope>
    <source>
        <strain evidence="3 4">Ellin428</strain>
    </source>
</reference>
<feature type="transmembrane region" description="Helical" evidence="1">
    <location>
        <begin position="12"/>
        <end position="35"/>
    </location>
</feature>
<organism evidence="3 4">
    <name type="scientific">Chthoniobacter flavus Ellin428</name>
    <dbReference type="NCBI Taxonomy" id="497964"/>
    <lineage>
        <taxon>Bacteria</taxon>
        <taxon>Pseudomonadati</taxon>
        <taxon>Verrucomicrobiota</taxon>
        <taxon>Spartobacteria</taxon>
        <taxon>Chthoniobacterales</taxon>
        <taxon>Chthoniobacteraceae</taxon>
        <taxon>Chthoniobacter</taxon>
    </lineage>
</organism>
<evidence type="ECO:0000256" key="1">
    <source>
        <dbReference type="SAM" id="Phobius"/>
    </source>
</evidence>
<dbReference type="EMBL" id="ABVL01000005">
    <property type="protein sequence ID" value="EDY20293.1"/>
    <property type="molecule type" value="Genomic_DNA"/>
</dbReference>
<evidence type="ECO:0000313" key="3">
    <source>
        <dbReference type="EMBL" id="EDY20293.1"/>
    </source>
</evidence>
<dbReference type="RefSeq" id="WP_006979542.1">
    <property type="nucleotide sequence ID" value="NZ_ABVL01000005.1"/>
</dbReference>
<dbReference type="SUPFAM" id="SSF48695">
    <property type="entry name" value="Multiheme cytochromes"/>
    <property type="match status" value="1"/>
</dbReference>
<dbReference type="Pfam" id="PF14522">
    <property type="entry name" value="Cytochrome_C7"/>
    <property type="match status" value="2"/>
</dbReference>
<dbReference type="InterPro" id="IPR036280">
    <property type="entry name" value="Multihaem_cyt_sf"/>
</dbReference>
<feature type="domain" description="Cytochrome c7-like" evidence="2">
    <location>
        <begin position="126"/>
        <end position="173"/>
    </location>
</feature>
<dbReference type="PANTHER" id="PTHR39425">
    <property type="entry name" value="LIPOPROTEIN CYTOCHROME C"/>
    <property type="match status" value="1"/>
</dbReference>
<keyword evidence="1" id="KW-0812">Transmembrane</keyword>
<name>B4CZX9_9BACT</name>
<dbReference type="PANTHER" id="PTHR39425:SF1">
    <property type="entry name" value="CYTOCHROME C7-LIKE DOMAIN-CONTAINING PROTEIN"/>
    <property type="match status" value="1"/>
</dbReference>
<dbReference type="InParanoid" id="B4CZX9"/>
<keyword evidence="1" id="KW-1133">Transmembrane helix</keyword>
<proteinExistence type="predicted"/>
<keyword evidence="1" id="KW-0472">Membrane</keyword>
<gene>
    <name evidence="3" type="ORF">CfE428DRAFT_2217</name>
</gene>
<dbReference type="AlphaFoldDB" id="B4CZX9"/>
<dbReference type="Gene3D" id="3.90.10.10">
    <property type="entry name" value="Cytochrome C3"/>
    <property type="match status" value="2"/>
</dbReference>
<comment type="caution">
    <text evidence="3">The sequence shown here is derived from an EMBL/GenBank/DDBJ whole genome shotgun (WGS) entry which is preliminary data.</text>
</comment>
<dbReference type="InterPro" id="IPR029467">
    <property type="entry name" value="Cyt_c7-like"/>
</dbReference>
<keyword evidence="4" id="KW-1185">Reference proteome</keyword>
<evidence type="ECO:0000259" key="2">
    <source>
        <dbReference type="Pfam" id="PF14522"/>
    </source>
</evidence>
<sequence>MANIFPRWSNILPIKIVVCVLVLGNAVSLGMWYYFTPKYTRVGYQPAQPVPFPHDVHVGQLGMDCRYCHSFVEVAAHSNIPTTQVCMNCHSQVQRDNPKLAPIRDSWATGKPMQWVQIHKTSDFVFFNHSAHVNRGVSCVSCHGKVNEMAVVYHDQPHSMGWCLDCHRDPKNALRPLNQITNLNWKPEDENVQKFVSTFGKPPEEQDRDFSNPKIKLTQEEIGATLVNDWHINPPDKNCAGCHR</sequence>
<dbReference type="STRING" id="497964.CfE428DRAFT_2217"/>
<dbReference type="CDD" id="cd08168">
    <property type="entry name" value="Cytochrom_C3"/>
    <property type="match status" value="1"/>
</dbReference>
<protein>
    <submittedName>
        <fullName evidence="3">Cytochrome c family protein</fullName>
    </submittedName>
</protein>
<dbReference type="eggNOG" id="COG3880">
    <property type="taxonomic scope" value="Bacteria"/>
</dbReference>
<feature type="domain" description="Cytochrome c7-like" evidence="2">
    <location>
        <begin position="51"/>
        <end position="95"/>
    </location>
</feature>
<dbReference type="Proteomes" id="UP000005824">
    <property type="component" value="Unassembled WGS sequence"/>
</dbReference>
<accession>B4CZX9</accession>
<evidence type="ECO:0000313" key="4">
    <source>
        <dbReference type="Proteomes" id="UP000005824"/>
    </source>
</evidence>